<name>A0A382HQ15_9ZZZZ</name>
<proteinExistence type="predicted"/>
<reference evidence="1" key="1">
    <citation type="submission" date="2018-05" db="EMBL/GenBank/DDBJ databases">
        <authorList>
            <person name="Lanie J.A."/>
            <person name="Ng W.-L."/>
            <person name="Kazmierczak K.M."/>
            <person name="Andrzejewski T.M."/>
            <person name="Davidsen T.M."/>
            <person name="Wayne K.J."/>
            <person name="Tettelin H."/>
            <person name="Glass J.I."/>
            <person name="Rusch D."/>
            <person name="Podicherti R."/>
            <person name="Tsui H.-C.T."/>
            <person name="Winkler M.E."/>
        </authorList>
    </citation>
    <scope>NUCLEOTIDE SEQUENCE</scope>
</reference>
<dbReference type="EMBL" id="UINC01062485">
    <property type="protein sequence ID" value="SVB89155.1"/>
    <property type="molecule type" value="Genomic_DNA"/>
</dbReference>
<gene>
    <name evidence="1" type="ORF">METZ01_LOCUS242009</name>
</gene>
<protein>
    <submittedName>
        <fullName evidence="1">Uncharacterized protein</fullName>
    </submittedName>
</protein>
<sequence>MLNLLITDSSLYCAQWDYQEDKPVLFSLVKVKFHSALAIIRSDSDGIQNTIRTAISQIDDFNVVQRTTGCVILDRSLTEKGLINIGELSNKNEIENFLLWTLKKRWGTQINHLSFSFIPGTLHYFYFAFPRLLLNQLNIILNKFGLVNVSYIPIELFFQSEKSENGVLFNVGQSESLFCFTEMGIMSCKISKKKNKISFTDIIGNIEKIKSKIDNKNFDILRAEKVKNTQQLLKRKQIYQSNPFRNITTDSINLKMNIPDRILNTLGRSIAKHSEWDEVNYYLNPFINIMDIDKLVEERYGSVLKNDSTIDKKDRHRDENKKEQLSIWISLFLFITL</sequence>
<organism evidence="1">
    <name type="scientific">marine metagenome</name>
    <dbReference type="NCBI Taxonomy" id="408172"/>
    <lineage>
        <taxon>unclassified sequences</taxon>
        <taxon>metagenomes</taxon>
        <taxon>ecological metagenomes</taxon>
    </lineage>
</organism>
<accession>A0A382HQ15</accession>
<evidence type="ECO:0000313" key="1">
    <source>
        <dbReference type="EMBL" id="SVB89155.1"/>
    </source>
</evidence>
<dbReference type="AlphaFoldDB" id="A0A382HQ15"/>
<feature type="non-terminal residue" evidence="1">
    <location>
        <position position="337"/>
    </location>
</feature>